<sequence>PLSPRELLSQLRIHSRHAPAEGPVRYARLSYEVAHQLLHPTESTEWHWSPRAAYSMRECARSLSASSFKPVVRVPGRPHAAQPLAAQHLHPGHSAYIASELHRPCSSASDRREDSPRVDVVRPKKPTGKAIPRDMQDTSKHCVKRGCRGRLLARASTGLDSTGVINSHMIDTS</sequence>
<protein>
    <submittedName>
        <fullName evidence="2">Uncharacterized protein</fullName>
    </submittedName>
</protein>
<accession>A0A2T4BIM8</accession>
<gene>
    <name evidence="2" type="ORF">BBK36DRAFT_1193408</name>
</gene>
<dbReference type="EMBL" id="KZ680209">
    <property type="protein sequence ID" value="PTB69165.1"/>
    <property type="molecule type" value="Genomic_DNA"/>
</dbReference>
<reference evidence="3" key="1">
    <citation type="submission" date="2016-07" db="EMBL/GenBank/DDBJ databases">
        <title>Multiple horizontal gene transfer events from other fungi enriched the ability of initially mycotrophic Trichoderma (Ascomycota) to feed on dead plant biomass.</title>
        <authorList>
            <consortium name="DOE Joint Genome Institute"/>
            <person name="Atanasova L."/>
            <person name="Chenthamara K."/>
            <person name="Zhang J."/>
            <person name="Grujic M."/>
            <person name="Henrissat B."/>
            <person name="Kuo A."/>
            <person name="Aerts A."/>
            <person name="Salamov A."/>
            <person name="Lipzen A."/>
            <person name="Labutti K."/>
            <person name="Barry K."/>
            <person name="Miao Y."/>
            <person name="Rahimi M.J."/>
            <person name="Shen Q."/>
            <person name="Grigoriev I.V."/>
            <person name="Kubicek C.P."/>
            <person name="Druzhinina I.S."/>
        </authorList>
    </citation>
    <scope>NUCLEOTIDE SEQUENCE [LARGE SCALE GENOMIC DNA]</scope>
    <source>
        <strain evidence="3">TUCIM 6016</strain>
    </source>
</reference>
<keyword evidence="3" id="KW-1185">Reference proteome</keyword>
<feature type="compositionally biased region" description="Basic and acidic residues" evidence="1">
    <location>
        <begin position="109"/>
        <end position="122"/>
    </location>
</feature>
<evidence type="ECO:0000313" key="3">
    <source>
        <dbReference type="Proteomes" id="UP000241546"/>
    </source>
</evidence>
<feature type="non-terminal residue" evidence="2">
    <location>
        <position position="1"/>
    </location>
</feature>
<dbReference type="RefSeq" id="XP_024752485.1">
    <property type="nucleotide sequence ID" value="XM_024896813.1"/>
</dbReference>
<organism evidence="2 3">
    <name type="scientific">Trichoderma citrinoviride</name>
    <dbReference type="NCBI Taxonomy" id="58853"/>
    <lineage>
        <taxon>Eukaryota</taxon>
        <taxon>Fungi</taxon>
        <taxon>Dikarya</taxon>
        <taxon>Ascomycota</taxon>
        <taxon>Pezizomycotina</taxon>
        <taxon>Sordariomycetes</taxon>
        <taxon>Hypocreomycetidae</taxon>
        <taxon>Hypocreales</taxon>
        <taxon>Hypocreaceae</taxon>
        <taxon>Trichoderma</taxon>
    </lineage>
</organism>
<dbReference type="GeneID" id="36604931"/>
<name>A0A2T4BIM8_9HYPO</name>
<feature type="region of interest" description="Disordered" evidence="1">
    <location>
        <begin position="101"/>
        <end position="139"/>
    </location>
</feature>
<evidence type="ECO:0000256" key="1">
    <source>
        <dbReference type="SAM" id="MobiDB-lite"/>
    </source>
</evidence>
<dbReference type="Proteomes" id="UP000241546">
    <property type="component" value="Unassembled WGS sequence"/>
</dbReference>
<evidence type="ECO:0000313" key="2">
    <source>
        <dbReference type="EMBL" id="PTB69165.1"/>
    </source>
</evidence>
<dbReference type="AlphaFoldDB" id="A0A2T4BIM8"/>
<proteinExistence type="predicted"/>